<dbReference type="InterPro" id="IPR025158">
    <property type="entry name" value="Mg_chelat-rel_C"/>
</dbReference>
<gene>
    <name evidence="3" type="ORF">S01H1_12904</name>
</gene>
<dbReference type="AlphaFoldDB" id="X0S6H7"/>
<sequence length="411" mass="44992">VRAAVRNSGYHLPTVSATVNLAPADRRKEGPAFELPIALGLLQAMASFQVTVPGRYAAVGELALDGRVRPVNGCLSMALRARSEGLDGLIVPMDNAREAGVVTGLDVIPVNHLTEAIGFLCGSQPLQPVRLDVDRLFHESRSYNVDLAEVQGQHHVKRALEVAAAGAHNVLMIGPPGAGKSMMAQRLCTILPGLHLEESLETTRIYSVCGQLEPGQSLMAVRPFRCPHHSVSNAGLVGGGTHPRPGEISLAHHGVLFLDELPEFARSSLESLRQPLESGRVTISRVQMTVTYPAEFMLVAAMNPCPCGHFTDPRRQCRCSPRQIENYRRRISGPLLDRIDIHVDVPPLEYRDLAASRPGEPSAAVRERVVPARERQLARFDGQPFFTNARMQHRHVKEHCPLDDDGQLLLR</sequence>
<dbReference type="SUPFAM" id="SSF52540">
    <property type="entry name" value="P-loop containing nucleoside triphosphate hydrolases"/>
    <property type="match status" value="1"/>
</dbReference>
<dbReference type="Pfam" id="PF01078">
    <property type="entry name" value="Mg_chelatase"/>
    <property type="match status" value="1"/>
</dbReference>
<feature type="non-terminal residue" evidence="3">
    <location>
        <position position="411"/>
    </location>
</feature>
<comment type="similarity">
    <text evidence="1">Belongs to the Mg-chelatase subunits D/I family. ComM subfamily.</text>
</comment>
<dbReference type="InterPro" id="IPR020568">
    <property type="entry name" value="Ribosomal_Su5_D2-typ_SF"/>
</dbReference>
<dbReference type="InterPro" id="IPR004482">
    <property type="entry name" value="Mg_chelat-rel"/>
</dbReference>
<dbReference type="PANTHER" id="PTHR32039">
    <property type="entry name" value="MAGNESIUM-CHELATASE SUBUNIT CHLI"/>
    <property type="match status" value="1"/>
</dbReference>
<dbReference type="Gene3D" id="3.40.50.300">
    <property type="entry name" value="P-loop containing nucleotide triphosphate hydrolases"/>
    <property type="match status" value="1"/>
</dbReference>
<dbReference type="EMBL" id="BARS01006635">
    <property type="protein sequence ID" value="GAF71512.1"/>
    <property type="molecule type" value="Genomic_DNA"/>
</dbReference>
<dbReference type="Pfam" id="PF13541">
    <property type="entry name" value="ChlI"/>
    <property type="match status" value="1"/>
</dbReference>
<dbReference type="GO" id="GO:0005524">
    <property type="term" value="F:ATP binding"/>
    <property type="evidence" value="ECO:0007669"/>
    <property type="project" value="InterPro"/>
</dbReference>
<comment type="caution">
    <text evidence="3">The sequence shown here is derived from an EMBL/GenBank/DDBJ whole genome shotgun (WGS) entry which is preliminary data.</text>
</comment>
<dbReference type="InterPro" id="IPR027417">
    <property type="entry name" value="P-loop_NTPase"/>
</dbReference>
<protein>
    <recommendedName>
        <fullName evidence="2">AAA+ ATPase domain-containing protein</fullName>
    </recommendedName>
</protein>
<evidence type="ECO:0000313" key="3">
    <source>
        <dbReference type="EMBL" id="GAF71512.1"/>
    </source>
</evidence>
<proteinExistence type="inferred from homology"/>
<accession>X0S6H7</accession>
<dbReference type="InterPro" id="IPR000523">
    <property type="entry name" value="Mg_chelatse_chII-like_cat_dom"/>
</dbReference>
<feature type="domain" description="AAA+ ATPase" evidence="2">
    <location>
        <begin position="166"/>
        <end position="349"/>
    </location>
</feature>
<dbReference type="PANTHER" id="PTHR32039:SF7">
    <property type="entry name" value="COMPETENCE PROTEIN COMM"/>
    <property type="match status" value="1"/>
</dbReference>
<dbReference type="InterPro" id="IPR003593">
    <property type="entry name" value="AAA+_ATPase"/>
</dbReference>
<dbReference type="InterPro" id="IPR045006">
    <property type="entry name" value="CHLI-like"/>
</dbReference>
<evidence type="ECO:0000259" key="2">
    <source>
        <dbReference type="SMART" id="SM00382"/>
    </source>
</evidence>
<feature type="non-terminal residue" evidence="3">
    <location>
        <position position="1"/>
    </location>
</feature>
<dbReference type="SUPFAM" id="SSF54211">
    <property type="entry name" value="Ribosomal protein S5 domain 2-like"/>
    <property type="match status" value="1"/>
</dbReference>
<dbReference type="Pfam" id="PF13335">
    <property type="entry name" value="Mg_chelatase_C"/>
    <property type="match status" value="1"/>
</dbReference>
<organism evidence="3">
    <name type="scientific">marine sediment metagenome</name>
    <dbReference type="NCBI Taxonomy" id="412755"/>
    <lineage>
        <taxon>unclassified sequences</taxon>
        <taxon>metagenomes</taxon>
        <taxon>ecological metagenomes</taxon>
    </lineage>
</organism>
<name>X0S6H7_9ZZZZ</name>
<dbReference type="Gene3D" id="3.30.230.10">
    <property type="match status" value="1"/>
</dbReference>
<evidence type="ECO:0000256" key="1">
    <source>
        <dbReference type="ARBA" id="ARBA00006354"/>
    </source>
</evidence>
<dbReference type="InterPro" id="IPR014721">
    <property type="entry name" value="Ribsml_uS5_D2-typ_fold_subgr"/>
</dbReference>
<reference evidence="3" key="1">
    <citation type="journal article" date="2014" name="Front. Microbiol.">
        <title>High frequency of phylogenetically diverse reductive dehalogenase-homologous genes in deep subseafloor sedimentary metagenomes.</title>
        <authorList>
            <person name="Kawai M."/>
            <person name="Futagami T."/>
            <person name="Toyoda A."/>
            <person name="Takaki Y."/>
            <person name="Nishi S."/>
            <person name="Hori S."/>
            <person name="Arai W."/>
            <person name="Tsubouchi T."/>
            <person name="Morono Y."/>
            <person name="Uchiyama I."/>
            <person name="Ito T."/>
            <person name="Fujiyama A."/>
            <person name="Inagaki F."/>
            <person name="Takami H."/>
        </authorList>
    </citation>
    <scope>NUCLEOTIDE SEQUENCE</scope>
    <source>
        <strain evidence="3">Expedition CK06-06</strain>
    </source>
</reference>
<dbReference type="SMART" id="SM00382">
    <property type="entry name" value="AAA"/>
    <property type="match status" value="1"/>
</dbReference>
<dbReference type="NCBIfam" id="TIGR00368">
    <property type="entry name" value="YifB family Mg chelatase-like AAA ATPase"/>
    <property type="match status" value="1"/>
</dbReference>